<dbReference type="Pfam" id="PF18765">
    <property type="entry name" value="Polbeta"/>
    <property type="match status" value="1"/>
</dbReference>
<protein>
    <submittedName>
        <fullName evidence="2">Nucleotidyltransferase domain-containing protein</fullName>
    </submittedName>
</protein>
<proteinExistence type="predicted"/>
<reference evidence="2 3" key="1">
    <citation type="submission" date="2019-08" db="EMBL/GenBank/DDBJ databases">
        <title>Genomic characterization of a novel candidate phylum (ARYD3) from a high temperature, high salinity tertiary oil reservoir in north central Oklahoma, USA.</title>
        <authorList>
            <person name="Youssef N.H."/>
            <person name="Yadav A."/>
            <person name="Elshahed M.S."/>
        </authorList>
    </citation>
    <scope>NUCLEOTIDE SEQUENCE [LARGE SCALE GENOMIC DNA]</scope>
    <source>
        <strain evidence="2">ARYD1</strain>
    </source>
</reference>
<dbReference type="InterPro" id="IPR043519">
    <property type="entry name" value="NT_sf"/>
</dbReference>
<keyword evidence="2" id="KW-0808">Transferase</keyword>
<dbReference type="InterPro" id="IPR041633">
    <property type="entry name" value="Polbeta"/>
</dbReference>
<dbReference type="AlphaFoldDB" id="A0A5D0MHA3"/>
<dbReference type="Proteomes" id="UP000323337">
    <property type="component" value="Unassembled WGS sequence"/>
</dbReference>
<evidence type="ECO:0000313" key="2">
    <source>
        <dbReference type="EMBL" id="TYB32356.1"/>
    </source>
</evidence>
<accession>A0A5D0MHA3</accession>
<evidence type="ECO:0000313" key="3">
    <source>
        <dbReference type="Proteomes" id="UP000323337"/>
    </source>
</evidence>
<sequence>MKKDIDIEKLKEETVERLKPLNPGKIILFGNYAYGNPDDESDIDLFLVKSGLKEPRQYTLEARKRLRDIIMNHRTNGIDILASSKEFLESREDYFYRVDILKNGKVLYEQNSS</sequence>
<gene>
    <name evidence="2" type="ORF">FXF49_11920</name>
</gene>
<dbReference type="CDD" id="cd05403">
    <property type="entry name" value="NT_KNTase_like"/>
    <property type="match status" value="1"/>
</dbReference>
<comment type="caution">
    <text evidence="2">The sequence shown here is derived from an EMBL/GenBank/DDBJ whole genome shotgun (WGS) entry which is preliminary data.</text>
</comment>
<dbReference type="SUPFAM" id="SSF81301">
    <property type="entry name" value="Nucleotidyltransferase"/>
    <property type="match status" value="1"/>
</dbReference>
<feature type="domain" description="Polymerase beta nucleotidyltransferase" evidence="1">
    <location>
        <begin position="22"/>
        <end position="112"/>
    </location>
</feature>
<name>A0A5D0MHA3_FLESI</name>
<dbReference type="Gene3D" id="3.30.460.10">
    <property type="entry name" value="Beta Polymerase, domain 2"/>
    <property type="match status" value="1"/>
</dbReference>
<dbReference type="RefSeq" id="WP_303702124.1">
    <property type="nucleotide sequence ID" value="NZ_VSIV01000380.1"/>
</dbReference>
<organism evidence="2 3">
    <name type="scientific">Flexistipes sinusarabici</name>
    <dbReference type="NCBI Taxonomy" id="2352"/>
    <lineage>
        <taxon>Bacteria</taxon>
        <taxon>Pseudomonadati</taxon>
        <taxon>Deferribacterota</taxon>
        <taxon>Deferribacteres</taxon>
        <taxon>Deferribacterales</taxon>
        <taxon>Flexistipitaceae</taxon>
        <taxon>Flexistipes</taxon>
    </lineage>
</organism>
<evidence type="ECO:0000259" key="1">
    <source>
        <dbReference type="Pfam" id="PF18765"/>
    </source>
</evidence>
<dbReference type="GO" id="GO:0016740">
    <property type="term" value="F:transferase activity"/>
    <property type="evidence" value="ECO:0007669"/>
    <property type="project" value="UniProtKB-KW"/>
</dbReference>
<dbReference type="EMBL" id="VSIV01000380">
    <property type="protein sequence ID" value="TYB32356.1"/>
    <property type="molecule type" value="Genomic_DNA"/>
</dbReference>